<evidence type="ECO:0000256" key="1">
    <source>
        <dbReference type="ARBA" id="ARBA00022448"/>
    </source>
</evidence>
<dbReference type="SUPFAM" id="SSF52540">
    <property type="entry name" value="P-loop containing nucleoside triphosphate hydrolases"/>
    <property type="match status" value="1"/>
</dbReference>
<dbReference type="PANTHER" id="PTHR45772:SF9">
    <property type="entry name" value="CONSERVED COMPONENT OF ABC TRANSPORTER FOR NATURAL AMINO ACIDS"/>
    <property type="match status" value="1"/>
</dbReference>
<dbReference type="CDD" id="cd03219">
    <property type="entry name" value="ABC_Mj1267_LivG_branched"/>
    <property type="match status" value="1"/>
</dbReference>
<accession>A0A9X2GJ22</accession>
<proteinExistence type="predicted"/>
<dbReference type="Proteomes" id="UP001139648">
    <property type="component" value="Unassembled WGS sequence"/>
</dbReference>
<protein>
    <submittedName>
        <fullName evidence="5">Branched-chain amino acid transport system ATP-binding protein</fullName>
    </submittedName>
</protein>
<keyword evidence="2" id="KW-0547">Nucleotide-binding</keyword>
<evidence type="ECO:0000313" key="5">
    <source>
        <dbReference type="EMBL" id="MCP2356311.1"/>
    </source>
</evidence>
<dbReference type="Pfam" id="PF00005">
    <property type="entry name" value="ABC_tran"/>
    <property type="match status" value="1"/>
</dbReference>
<dbReference type="InterPro" id="IPR051120">
    <property type="entry name" value="ABC_AA/LPS_Transport"/>
</dbReference>
<dbReference type="InterPro" id="IPR032823">
    <property type="entry name" value="BCA_ABC_TP_C"/>
</dbReference>
<dbReference type="EMBL" id="JAMZEB010000002">
    <property type="protein sequence ID" value="MCP2356311.1"/>
    <property type="molecule type" value="Genomic_DNA"/>
</dbReference>
<organism evidence="5 6">
    <name type="scientific">Nonomuraea thailandensis</name>
    <dbReference type="NCBI Taxonomy" id="1188745"/>
    <lineage>
        <taxon>Bacteria</taxon>
        <taxon>Bacillati</taxon>
        <taxon>Actinomycetota</taxon>
        <taxon>Actinomycetes</taxon>
        <taxon>Streptosporangiales</taxon>
        <taxon>Streptosporangiaceae</taxon>
        <taxon>Nonomuraea</taxon>
    </lineage>
</organism>
<comment type="caution">
    <text evidence="5">The sequence shown here is derived from an EMBL/GenBank/DDBJ whole genome shotgun (WGS) entry which is preliminary data.</text>
</comment>
<dbReference type="Gene3D" id="3.40.50.300">
    <property type="entry name" value="P-loop containing nucleotide triphosphate hydrolases"/>
    <property type="match status" value="1"/>
</dbReference>
<dbReference type="InterPro" id="IPR003593">
    <property type="entry name" value="AAA+_ATPase"/>
</dbReference>
<keyword evidence="3 5" id="KW-0067">ATP-binding</keyword>
<dbReference type="GO" id="GO:0005524">
    <property type="term" value="F:ATP binding"/>
    <property type="evidence" value="ECO:0007669"/>
    <property type="project" value="UniProtKB-KW"/>
</dbReference>
<dbReference type="GO" id="GO:0005886">
    <property type="term" value="C:plasma membrane"/>
    <property type="evidence" value="ECO:0007669"/>
    <property type="project" value="TreeGrafter"/>
</dbReference>
<dbReference type="InterPro" id="IPR003439">
    <property type="entry name" value="ABC_transporter-like_ATP-bd"/>
</dbReference>
<dbReference type="AlphaFoldDB" id="A0A9X2GJ22"/>
<sequence length="258" mass="27569">MTPLLELRGLTRAYGSLKAVDGVDLSVLPGERHALIGPNGAGKSTLFATVAGTLRATSGSVLFDGQDITGLPESERARRGLLRTYQHASLFLNCSVLDNVALAVQRVDRVAHRFDRAARRFARTEAGARAHLEAVGLAGRAADRAGALSHGERRQLEVAMVLAAQPTLVMFDEPTAGMSAAETERFAGLVERLPDSLTLLIVEHDLDVVFRLAGRVTVLHLGRVLASGPPGQIRADDDVRAAYLGTARTDELFTGDSR</sequence>
<dbReference type="InterPro" id="IPR027417">
    <property type="entry name" value="P-loop_NTPase"/>
</dbReference>
<dbReference type="RefSeq" id="WP_253743112.1">
    <property type="nucleotide sequence ID" value="NZ_BAABKA010000001.1"/>
</dbReference>
<reference evidence="5" key="1">
    <citation type="submission" date="2022-06" db="EMBL/GenBank/DDBJ databases">
        <title>Sequencing the genomes of 1000 actinobacteria strains.</title>
        <authorList>
            <person name="Klenk H.-P."/>
        </authorList>
    </citation>
    <scope>NUCLEOTIDE SEQUENCE</scope>
    <source>
        <strain evidence="5">DSM 46694</strain>
    </source>
</reference>
<dbReference type="GO" id="GO:0016887">
    <property type="term" value="F:ATP hydrolysis activity"/>
    <property type="evidence" value="ECO:0007669"/>
    <property type="project" value="InterPro"/>
</dbReference>
<gene>
    <name evidence="5" type="ORF">HD597_003331</name>
</gene>
<dbReference type="Pfam" id="PF12399">
    <property type="entry name" value="BCA_ABC_TP_C"/>
    <property type="match status" value="1"/>
</dbReference>
<dbReference type="PANTHER" id="PTHR45772">
    <property type="entry name" value="CONSERVED COMPONENT OF ABC TRANSPORTER FOR NATURAL AMINO ACIDS-RELATED"/>
    <property type="match status" value="1"/>
</dbReference>
<dbReference type="SMART" id="SM00382">
    <property type="entry name" value="AAA"/>
    <property type="match status" value="1"/>
</dbReference>
<evidence type="ECO:0000259" key="4">
    <source>
        <dbReference type="PROSITE" id="PS50893"/>
    </source>
</evidence>
<evidence type="ECO:0000313" key="6">
    <source>
        <dbReference type="Proteomes" id="UP001139648"/>
    </source>
</evidence>
<feature type="domain" description="ABC transporter" evidence="4">
    <location>
        <begin position="5"/>
        <end position="246"/>
    </location>
</feature>
<keyword evidence="1" id="KW-0813">Transport</keyword>
<keyword evidence="6" id="KW-1185">Reference proteome</keyword>
<dbReference type="PROSITE" id="PS50893">
    <property type="entry name" value="ABC_TRANSPORTER_2"/>
    <property type="match status" value="1"/>
</dbReference>
<evidence type="ECO:0000256" key="3">
    <source>
        <dbReference type="ARBA" id="ARBA00022840"/>
    </source>
</evidence>
<name>A0A9X2GJ22_9ACTN</name>
<evidence type="ECO:0000256" key="2">
    <source>
        <dbReference type="ARBA" id="ARBA00022741"/>
    </source>
</evidence>